<sequence>MSLESCISSRAVAYLPQAPKFFDVLDDLWHPITNPGGIVNLGLAENALMHTELTEFINSKLHATPHALTYGDGFTGSKQLKQSLCQFLNQQLKPFTPLVPAHLLATPGVGNALECCAWSLCDQDDCVLVGRPYWSAFDYIFKIRAGVNIRQVSFGPVDPFSLEGVQEYEKEYIRAKQESARVKAILLCSPHNPLGRCYSKEVLKAYMRLCDKLGLHLISDEIYALSVFENPKMPDPVPFTSILSINTQGLIDQRKVHMLWGLSKDFGATGLRIGCLVSQVNESFLKSLESFSLFNFPSSLADGVIASLLADEAYIQQYVSSYQSRLAKSYARATQFFRKHGIPYKESNATLFLMVNLTEVVQGTSLAEDDILTMLRKEKVYLTSGTSYRSEQPGWFRVVIAHPQYVLDEGLKRIVQAFK</sequence>
<gene>
    <name evidence="4" type="ORF">TGAM01_v209431</name>
</gene>
<reference evidence="4 5" key="1">
    <citation type="journal article" date="2016" name="Genome Announc.">
        <title>Draft Whole-Genome Sequence of Trichoderma gamsii T6085, a Promising Biocontrol Agent of Fusarium Head Blight on Wheat.</title>
        <authorList>
            <person name="Baroncelli R."/>
            <person name="Zapparata A."/>
            <person name="Piaggeschi G."/>
            <person name="Sarrocco S."/>
            <person name="Vannacci G."/>
        </authorList>
    </citation>
    <scope>NUCLEOTIDE SEQUENCE [LARGE SCALE GENOMIC DNA]</scope>
    <source>
        <strain evidence="4 5">T6085</strain>
    </source>
</reference>
<keyword evidence="2" id="KW-0663">Pyridoxal phosphate</keyword>
<comment type="caution">
    <text evidence="4">The sequence shown here is derived from an EMBL/GenBank/DDBJ whole genome shotgun (WGS) entry which is preliminary data.</text>
</comment>
<dbReference type="EMBL" id="JPDN02000046">
    <property type="protein sequence ID" value="PON21693.1"/>
    <property type="molecule type" value="Genomic_DNA"/>
</dbReference>
<evidence type="ECO:0000256" key="2">
    <source>
        <dbReference type="ARBA" id="ARBA00022898"/>
    </source>
</evidence>
<dbReference type="PROSITE" id="PS00105">
    <property type="entry name" value="AA_TRANSFER_CLASS_1"/>
    <property type="match status" value="1"/>
</dbReference>
<proteinExistence type="inferred from homology"/>
<evidence type="ECO:0000313" key="4">
    <source>
        <dbReference type="EMBL" id="PON21693.1"/>
    </source>
</evidence>
<dbReference type="CDD" id="cd00609">
    <property type="entry name" value="AAT_like"/>
    <property type="match status" value="1"/>
</dbReference>
<dbReference type="InterPro" id="IPR050478">
    <property type="entry name" value="Ethylene_sulfur-biosynth"/>
</dbReference>
<accession>A0A2P4ZBL8</accession>
<dbReference type="InterPro" id="IPR004838">
    <property type="entry name" value="NHTrfase_class1_PyrdxlP-BS"/>
</dbReference>
<dbReference type="GO" id="GO:0030170">
    <property type="term" value="F:pyridoxal phosphate binding"/>
    <property type="evidence" value="ECO:0007669"/>
    <property type="project" value="InterPro"/>
</dbReference>
<dbReference type="InterPro" id="IPR004839">
    <property type="entry name" value="Aminotransferase_I/II_large"/>
</dbReference>
<dbReference type="GO" id="GO:0006520">
    <property type="term" value="P:amino acid metabolic process"/>
    <property type="evidence" value="ECO:0007669"/>
    <property type="project" value="TreeGrafter"/>
</dbReference>
<dbReference type="InterPro" id="IPR015424">
    <property type="entry name" value="PyrdxlP-dep_Trfase"/>
</dbReference>
<dbReference type="Pfam" id="PF00155">
    <property type="entry name" value="Aminotran_1_2"/>
    <property type="match status" value="1"/>
</dbReference>
<dbReference type="RefSeq" id="XP_018656246.1">
    <property type="nucleotide sequence ID" value="XM_018810560.1"/>
</dbReference>
<organism evidence="4 5">
    <name type="scientific">Trichoderma gamsii</name>
    <dbReference type="NCBI Taxonomy" id="398673"/>
    <lineage>
        <taxon>Eukaryota</taxon>
        <taxon>Fungi</taxon>
        <taxon>Dikarya</taxon>
        <taxon>Ascomycota</taxon>
        <taxon>Pezizomycotina</taxon>
        <taxon>Sordariomycetes</taxon>
        <taxon>Hypocreomycetidae</taxon>
        <taxon>Hypocreales</taxon>
        <taxon>Hypocreaceae</taxon>
        <taxon>Trichoderma</taxon>
    </lineage>
</organism>
<evidence type="ECO:0000313" key="5">
    <source>
        <dbReference type="Proteomes" id="UP000054821"/>
    </source>
</evidence>
<dbReference type="AlphaFoldDB" id="A0A2P4ZBL8"/>
<name>A0A2P4ZBL8_9HYPO</name>
<dbReference type="STRING" id="398673.A0A2P4ZBL8"/>
<dbReference type="InterPro" id="IPR015421">
    <property type="entry name" value="PyrdxlP-dep_Trfase_major"/>
</dbReference>
<dbReference type="GO" id="GO:0008483">
    <property type="term" value="F:transaminase activity"/>
    <property type="evidence" value="ECO:0007669"/>
    <property type="project" value="TreeGrafter"/>
</dbReference>
<evidence type="ECO:0000256" key="1">
    <source>
        <dbReference type="ARBA" id="ARBA00007441"/>
    </source>
</evidence>
<dbReference type="SUPFAM" id="SSF53383">
    <property type="entry name" value="PLP-dependent transferases"/>
    <property type="match status" value="1"/>
</dbReference>
<dbReference type="PANTHER" id="PTHR43795:SF63">
    <property type="entry name" value="PUTATIVE (AFU_ORTHOLOGUE AFUA_4G00630)-RELATED"/>
    <property type="match status" value="1"/>
</dbReference>
<comment type="similarity">
    <text evidence="1">Belongs to the class-I pyridoxal-phosphate-dependent aminotransferase family.</text>
</comment>
<dbReference type="InterPro" id="IPR015422">
    <property type="entry name" value="PyrdxlP-dep_Trfase_small"/>
</dbReference>
<feature type="domain" description="Aminotransferase class I/classII large" evidence="3">
    <location>
        <begin position="43"/>
        <end position="414"/>
    </location>
</feature>
<evidence type="ECO:0000259" key="3">
    <source>
        <dbReference type="Pfam" id="PF00155"/>
    </source>
</evidence>
<dbReference type="Gene3D" id="3.90.1150.10">
    <property type="entry name" value="Aspartate Aminotransferase, domain 1"/>
    <property type="match status" value="1"/>
</dbReference>
<dbReference type="Gene3D" id="3.40.640.10">
    <property type="entry name" value="Type I PLP-dependent aspartate aminotransferase-like (Major domain)"/>
    <property type="match status" value="1"/>
</dbReference>
<dbReference type="GeneID" id="29990643"/>
<keyword evidence="5" id="KW-1185">Reference proteome</keyword>
<dbReference type="Proteomes" id="UP000054821">
    <property type="component" value="Unassembled WGS sequence"/>
</dbReference>
<dbReference type="PANTHER" id="PTHR43795">
    <property type="entry name" value="BIFUNCTIONAL ASPARTATE AMINOTRANSFERASE AND GLUTAMATE/ASPARTATE-PREPHENATE AMINOTRANSFERASE-RELATED"/>
    <property type="match status" value="1"/>
</dbReference>
<dbReference type="PRINTS" id="PR00753">
    <property type="entry name" value="ACCSYNTHASE"/>
</dbReference>
<protein>
    <recommendedName>
        <fullName evidence="3">Aminotransferase class I/classII large domain-containing protein</fullName>
    </recommendedName>
</protein>